<accession>A0A842ID81</accession>
<dbReference type="AlphaFoldDB" id="A0A842ID81"/>
<dbReference type="Pfam" id="PF22558">
    <property type="entry name" value="REase-ARP"/>
    <property type="match status" value="1"/>
</dbReference>
<organism evidence="1 2">
    <name type="scientific">Paragemmobacter straminiformis</name>
    <dbReference type="NCBI Taxonomy" id="2045119"/>
    <lineage>
        <taxon>Bacteria</taxon>
        <taxon>Pseudomonadati</taxon>
        <taxon>Pseudomonadota</taxon>
        <taxon>Alphaproteobacteria</taxon>
        <taxon>Rhodobacterales</taxon>
        <taxon>Paracoccaceae</taxon>
        <taxon>Paragemmobacter</taxon>
    </lineage>
</organism>
<sequence length="247" mass="26356">MPEFLPDVPADAVIAALMRGAGNEIASGKFDSPESSAALAANAFGRFLERPGLLPPLPGVPMGRPEQVEIEAEMRFPWKGGRHPWLDAAVTTATSLVGIEAKRYEPFRPAKATVFSEAYDSRDWGEGMARYDALRGALASGALRFRHLDAVQLVKHAYGLRNQAQKRGRGAVLVYLHAAPVAWANGKPVDPAAIGAHRAEVADFAARVKGADVVFAPLRWADLLAQWAGVPALAPHAAALAVRFGPL</sequence>
<dbReference type="Proteomes" id="UP000555411">
    <property type="component" value="Unassembled WGS sequence"/>
</dbReference>
<dbReference type="InterPro" id="IPR054333">
    <property type="entry name" value="REase-ARP-assoc"/>
</dbReference>
<proteinExistence type="predicted"/>
<protein>
    <recommendedName>
        <fullName evidence="3">Restriction endonuclease</fullName>
    </recommendedName>
</protein>
<reference evidence="1 2" key="1">
    <citation type="journal article" date="2017" name="Int. J. Syst. Evol. Microbiol.">
        <title>Gemmobacter straminiformis sp. nov., isolated from an artificial fountain.</title>
        <authorList>
            <person name="Kang J.Y."/>
            <person name="Kim M.J."/>
            <person name="Chun J."/>
            <person name="Son K.P."/>
            <person name="Jahng K.Y."/>
        </authorList>
    </citation>
    <scope>NUCLEOTIDE SEQUENCE [LARGE SCALE GENOMIC DNA]</scope>
    <source>
        <strain evidence="1 2">CAM-8</strain>
    </source>
</reference>
<evidence type="ECO:0000313" key="1">
    <source>
        <dbReference type="EMBL" id="MBC2837034.1"/>
    </source>
</evidence>
<dbReference type="RefSeq" id="WP_185798654.1">
    <property type="nucleotide sequence ID" value="NZ_JACLQD010000005.1"/>
</dbReference>
<evidence type="ECO:0000313" key="2">
    <source>
        <dbReference type="Proteomes" id="UP000555411"/>
    </source>
</evidence>
<gene>
    <name evidence="1" type="ORF">H7F16_16065</name>
</gene>
<evidence type="ECO:0008006" key="3">
    <source>
        <dbReference type="Google" id="ProtNLM"/>
    </source>
</evidence>
<dbReference type="EMBL" id="JACLQD010000005">
    <property type="protein sequence ID" value="MBC2837034.1"/>
    <property type="molecule type" value="Genomic_DNA"/>
</dbReference>
<name>A0A842ID81_9RHOB</name>
<comment type="caution">
    <text evidence="1">The sequence shown here is derived from an EMBL/GenBank/DDBJ whole genome shotgun (WGS) entry which is preliminary data.</text>
</comment>
<keyword evidence="2" id="KW-1185">Reference proteome</keyword>